<organism evidence="6 7">
    <name type="scientific">Colletotrichum asianum</name>
    <dbReference type="NCBI Taxonomy" id="702518"/>
    <lineage>
        <taxon>Eukaryota</taxon>
        <taxon>Fungi</taxon>
        <taxon>Dikarya</taxon>
        <taxon>Ascomycota</taxon>
        <taxon>Pezizomycotina</taxon>
        <taxon>Sordariomycetes</taxon>
        <taxon>Hypocreomycetidae</taxon>
        <taxon>Glomerellales</taxon>
        <taxon>Glomerellaceae</taxon>
        <taxon>Colletotrichum</taxon>
        <taxon>Colletotrichum gloeosporioides species complex</taxon>
    </lineage>
</organism>
<dbReference type="GO" id="GO:0046872">
    <property type="term" value="F:metal ion binding"/>
    <property type="evidence" value="ECO:0007669"/>
    <property type="project" value="UniProtKB-KW"/>
</dbReference>
<dbReference type="OrthoDB" id="3501663at2759"/>
<evidence type="ECO:0000256" key="2">
    <source>
        <dbReference type="ARBA" id="ARBA00022801"/>
    </source>
</evidence>
<dbReference type="Gene3D" id="3.20.20.140">
    <property type="entry name" value="Metal-dependent hydrolases"/>
    <property type="match status" value="1"/>
</dbReference>
<dbReference type="SUPFAM" id="SSF51556">
    <property type="entry name" value="Metallo-dependent hydrolases"/>
    <property type="match status" value="1"/>
</dbReference>
<accession>A0A8H3ZI93</accession>
<proteinExistence type="predicted"/>
<dbReference type="InterPro" id="IPR013108">
    <property type="entry name" value="Amidohydro_3"/>
</dbReference>
<dbReference type="InterPro" id="IPR032466">
    <property type="entry name" value="Metal_Hydrolase"/>
</dbReference>
<feature type="domain" description="Aminodeoxyfutalosine deaminase/Imidazolonepropionase-like composite" evidence="5">
    <location>
        <begin position="34"/>
        <end position="58"/>
    </location>
</feature>
<keyword evidence="1" id="KW-0479">Metal-binding</keyword>
<name>A0A8H3ZI93_9PEZI</name>
<dbReference type="Pfam" id="PF07969">
    <property type="entry name" value="Amidohydro_3"/>
    <property type="match status" value="1"/>
</dbReference>
<keyword evidence="2 6" id="KW-0378">Hydrolase</keyword>
<gene>
    <name evidence="6" type="ORF">GQ607_012505</name>
</gene>
<evidence type="ECO:0000256" key="1">
    <source>
        <dbReference type="ARBA" id="ARBA00022723"/>
    </source>
</evidence>
<keyword evidence="3" id="KW-0862">Zinc</keyword>
<dbReference type="CDD" id="cd01300">
    <property type="entry name" value="YtcJ_like"/>
    <property type="match status" value="1"/>
</dbReference>
<dbReference type="EMBL" id="WOWK01000085">
    <property type="protein sequence ID" value="KAF0320243.1"/>
    <property type="molecule type" value="Genomic_DNA"/>
</dbReference>
<dbReference type="PANTHER" id="PTHR22642">
    <property type="entry name" value="IMIDAZOLONEPROPIONASE"/>
    <property type="match status" value="1"/>
</dbReference>
<dbReference type="Gene3D" id="3.10.310.70">
    <property type="match status" value="1"/>
</dbReference>
<evidence type="ECO:0000313" key="7">
    <source>
        <dbReference type="Proteomes" id="UP000434172"/>
    </source>
</evidence>
<dbReference type="InterPro" id="IPR000675">
    <property type="entry name" value="Cutinase/axe"/>
</dbReference>
<dbReference type="Pfam" id="PF01083">
    <property type="entry name" value="Cutinase"/>
    <property type="match status" value="1"/>
</dbReference>
<dbReference type="Gene3D" id="3.40.50.1820">
    <property type="entry name" value="alpha/beta hydrolase"/>
    <property type="match status" value="1"/>
</dbReference>
<dbReference type="InterPro" id="IPR029058">
    <property type="entry name" value="AB_hydrolase_fold"/>
</dbReference>
<evidence type="ECO:0000259" key="4">
    <source>
        <dbReference type="Pfam" id="PF07969"/>
    </source>
</evidence>
<protein>
    <submittedName>
        <fullName evidence="6">Amidohydrolase family protein</fullName>
    </submittedName>
</protein>
<keyword evidence="7" id="KW-1185">Reference proteome</keyword>
<dbReference type="InterPro" id="IPR054418">
    <property type="entry name" value="MQNX/HUTI_composite_N"/>
</dbReference>
<feature type="domain" description="Amidohydrolase 3" evidence="4">
    <location>
        <begin position="59"/>
        <end position="538"/>
    </location>
</feature>
<sequence length="767" mass="81918">MASEPPPPELFTNARVFLLNSSATLTTEPTFAEAILVADGRIAAVGAAADLASAHPTARVTDLAGRTMLPGFIDGHMHLLLLGQGLRKLSLDACTSLEEIRAAIKAFAAANPDVPRIMCKLWTQHVTPGGVDRHMLDDIDPRPIFIDTKDLHSTWCNTAAVKELGIEDMKDPVGGKIHRDAEGKATGLLSEAAVLTLVWPHLAQVAPKRDRMDAIKAAVESYNASGYTGLIEMAMDEPAWDAVCSLRAEEPDLPMRIHAYWLIKPSETEEERFKQVDRAIELHTELNKTTSPDLRIVGIKVITDGIIDACTAYLSEPYAAAGSPPPFWNASDLNPVVARADAAGLQIALHAIGDAAIKMAVDALATHATPGRRHRIEHIEMASPADARRLGELGLTASVQPVHADPAILKAWPRLIGARRCERAFAYREFADHGALLALGSDGPTAPWAPLQNAYIAATRRSAREPGYEVVVNEHFKLGVCEAITAGAYGTAKSVFAEDRIGSLQEGKVADFVVADMDWSPQGLLKGEIKATWFAGKRMHHQLSLSALACLAPLVLALPQPQQPPAPCAPVQIVVARGSLEAQGAGLLGNIANKSSMAIPGSIITPLVYPAQLDPYPPSVSAGVGNMTQLLTSQAQACPNTKFVLMGYSQGAQVSLDTLCGTTDGPNFNATQAQAPMLGNKIAAVVLVGDPTSIATQPFQKGTAKKNGIFPRQDFGACQGLTSKFISFCDETDLFCASGQNLTVHLGYFQKQNYVDQAVNFVTMNSK</sequence>
<dbReference type="SMART" id="SM01110">
    <property type="entry name" value="Cutinase"/>
    <property type="match status" value="1"/>
</dbReference>
<dbReference type="InterPro" id="IPR011059">
    <property type="entry name" value="Metal-dep_hydrolase_composite"/>
</dbReference>
<evidence type="ECO:0000256" key="3">
    <source>
        <dbReference type="ARBA" id="ARBA00022833"/>
    </source>
</evidence>
<evidence type="ECO:0000259" key="5">
    <source>
        <dbReference type="Pfam" id="PF22039"/>
    </source>
</evidence>
<dbReference type="AlphaFoldDB" id="A0A8H3ZI93"/>
<dbReference type="PANTHER" id="PTHR22642:SF20">
    <property type="entry name" value="AMIDOHYDROLASE 3 DOMAIN-CONTAINING PROTEIN"/>
    <property type="match status" value="1"/>
</dbReference>
<dbReference type="InterPro" id="IPR033932">
    <property type="entry name" value="YtcJ-like"/>
</dbReference>
<dbReference type="GO" id="GO:0016810">
    <property type="term" value="F:hydrolase activity, acting on carbon-nitrogen (but not peptide) bonds"/>
    <property type="evidence" value="ECO:0007669"/>
    <property type="project" value="InterPro"/>
</dbReference>
<dbReference type="SUPFAM" id="SSF53474">
    <property type="entry name" value="alpha/beta-Hydrolases"/>
    <property type="match status" value="1"/>
</dbReference>
<comment type="caution">
    <text evidence="6">The sequence shown here is derived from an EMBL/GenBank/DDBJ whole genome shotgun (WGS) entry which is preliminary data.</text>
</comment>
<dbReference type="Pfam" id="PF22039">
    <property type="entry name" value="HUTI_composite_bact"/>
    <property type="match status" value="1"/>
</dbReference>
<dbReference type="SUPFAM" id="SSF51338">
    <property type="entry name" value="Composite domain of metallo-dependent hydrolases"/>
    <property type="match status" value="1"/>
</dbReference>
<evidence type="ECO:0000313" key="6">
    <source>
        <dbReference type="EMBL" id="KAF0320243.1"/>
    </source>
</evidence>
<dbReference type="GO" id="GO:0052689">
    <property type="term" value="F:carboxylic ester hydrolase activity"/>
    <property type="evidence" value="ECO:0007669"/>
    <property type="project" value="UniProtKB-ARBA"/>
</dbReference>
<reference evidence="6 7" key="1">
    <citation type="submission" date="2019-12" db="EMBL/GenBank/DDBJ databases">
        <title>A genome sequence resource for the geographically widespread anthracnose pathogen Colletotrichum asianum.</title>
        <authorList>
            <person name="Meng Y."/>
        </authorList>
    </citation>
    <scope>NUCLEOTIDE SEQUENCE [LARGE SCALE GENOMIC DNA]</scope>
    <source>
        <strain evidence="6 7">ICMP 18580</strain>
    </source>
</reference>
<dbReference type="Gene3D" id="2.30.40.10">
    <property type="entry name" value="Urease, subunit C, domain 1"/>
    <property type="match status" value="1"/>
</dbReference>
<dbReference type="Proteomes" id="UP000434172">
    <property type="component" value="Unassembled WGS sequence"/>
</dbReference>